<evidence type="ECO:0000313" key="4">
    <source>
        <dbReference type="Proteomes" id="UP001614394"/>
    </source>
</evidence>
<evidence type="ECO:0000259" key="2">
    <source>
        <dbReference type="Pfam" id="PF00975"/>
    </source>
</evidence>
<comment type="similarity">
    <text evidence="1">Belongs to the thioesterase family.</text>
</comment>
<gene>
    <name evidence="3" type="ORF">ACIGXA_07930</name>
</gene>
<dbReference type="PANTHER" id="PTHR11487">
    <property type="entry name" value="THIOESTERASE"/>
    <property type="match status" value="1"/>
</dbReference>
<dbReference type="InterPro" id="IPR029058">
    <property type="entry name" value="AB_hydrolase_fold"/>
</dbReference>
<organism evidence="3 4">
    <name type="scientific">Streptomyces fildesensis</name>
    <dbReference type="NCBI Taxonomy" id="375757"/>
    <lineage>
        <taxon>Bacteria</taxon>
        <taxon>Bacillati</taxon>
        <taxon>Actinomycetota</taxon>
        <taxon>Actinomycetes</taxon>
        <taxon>Kitasatosporales</taxon>
        <taxon>Streptomycetaceae</taxon>
        <taxon>Streptomyces</taxon>
    </lineage>
</organism>
<evidence type="ECO:0000256" key="1">
    <source>
        <dbReference type="ARBA" id="ARBA00007169"/>
    </source>
</evidence>
<dbReference type="EMBL" id="JBITYG010000002">
    <property type="protein sequence ID" value="MFI9100441.1"/>
    <property type="molecule type" value="Genomic_DNA"/>
</dbReference>
<accession>A0ABW8C4W2</accession>
<reference evidence="3 4" key="1">
    <citation type="submission" date="2024-10" db="EMBL/GenBank/DDBJ databases">
        <title>The Natural Products Discovery Center: Release of the First 8490 Sequenced Strains for Exploring Actinobacteria Biosynthetic Diversity.</title>
        <authorList>
            <person name="Kalkreuter E."/>
            <person name="Kautsar S.A."/>
            <person name="Yang D."/>
            <person name="Bader C.D."/>
            <person name="Teijaro C.N."/>
            <person name="Fluegel L."/>
            <person name="Davis C.M."/>
            <person name="Simpson J.R."/>
            <person name="Lauterbach L."/>
            <person name="Steele A.D."/>
            <person name="Gui C."/>
            <person name="Meng S."/>
            <person name="Li G."/>
            <person name="Viehrig K."/>
            <person name="Ye F."/>
            <person name="Su P."/>
            <person name="Kiefer A.F."/>
            <person name="Nichols A."/>
            <person name="Cepeda A.J."/>
            <person name="Yan W."/>
            <person name="Fan B."/>
            <person name="Jiang Y."/>
            <person name="Adhikari A."/>
            <person name="Zheng C.-J."/>
            <person name="Schuster L."/>
            <person name="Cowan T.M."/>
            <person name="Smanski M.J."/>
            <person name="Chevrette M.G."/>
            <person name="De Carvalho L.P.S."/>
            <person name="Shen B."/>
        </authorList>
    </citation>
    <scope>NUCLEOTIDE SEQUENCE [LARGE SCALE GENOMIC DNA]</scope>
    <source>
        <strain evidence="3 4">NPDC053399</strain>
    </source>
</reference>
<dbReference type="Gene3D" id="3.40.50.1820">
    <property type="entry name" value="alpha/beta hydrolase"/>
    <property type="match status" value="1"/>
</dbReference>
<dbReference type="InterPro" id="IPR012223">
    <property type="entry name" value="TEII"/>
</dbReference>
<dbReference type="Pfam" id="PF00975">
    <property type="entry name" value="Thioesterase"/>
    <property type="match status" value="1"/>
</dbReference>
<sequence>MGGYLAVRPQSAARLRLFCFHHAGGGALSFARWQNRFGPDISVIPVRLPGRETRLREERVVDGEQLSRELEAELGPLLDRPYAFYGHSLGALVAYSFALHHHRAGGRPPEVLAVGACSAPHLGMPVLEGADVSEEGVLSVMRASGGISSQLLDRPQWLRLTMTIMRDDLLLARSLRAAAGDPLPCPVLAVSGQDDLLVSPGAVHAWSRYAPEGFRTGSVPGDHLFVRDADLAGLLRDVLDERVPLEPAV</sequence>
<dbReference type="InterPro" id="IPR001031">
    <property type="entry name" value="Thioesterase"/>
</dbReference>
<dbReference type="SUPFAM" id="SSF53474">
    <property type="entry name" value="alpha/beta-Hydrolases"/>
    <property type="match status" value="1"/>
</dbReference>
<protein>
    <submittedName>
        <fullName evidence="3">Thioesterase II family protein</fullName>
    </submittedName>
</protein>
<dbReference type="RefSeq" id="WP_399645626.1">
    <property type="nucleotide sequence ID" value="NZ_JBITYG010000002.1"/>
</dbReference>
<evidence type="ECO:0000313" key="3">
    <source>
        <dbReference type="EMBL" id="MFI9100441.1"/>
    </source>
</evidence>
<comment type="caution">
    <text evidence="3">The sequence shown here is derived from an EMBL/GenBank/DDBJ whole genome shotgun (WGS) entry which is preliminary data.</text>
</comment>
<name>A0ABW8C4W2_9ACTN</name>
<dbReference type="Proteomes" id="UP001614394">
    <property type="component" value="Unassembled WGS sequence"/>
</dbReference>
<proteinExistence type="inferred from homology"/>
<keyword evidence="4" id="KW-1185">Reference proteome</keyword>
<dbReference type="PANTHER" id="PTHR11487:SF0">
    <property type="entry name" value="S-ACYL FATTY ACID SYNTHASE THIOESTERASE, MEDIUM CHAIN"/>
    <property type="match status" value="1"/>
</dbReference>
<feature type="domain" description="Thioesterase" evidence="2">
    <location>
        <begin position="16"/>
        <end position="235"/>
    </location>
</feature>